<evidence type="ECO:0000256" key="1">
    <source>
        <dbReference type="ARBA" id="ARBA00022645"/>
    </source>
</evidence>
<dbReference type="GO" id="GO:0016757">
    <property type="term" value="F:glycosyltransferase activity"/>
    <property type="evidence" value="ECO:0007669"/>
    <property type="project" value="UniProtKB-KW"/>
</dbReference>
<keyword evidence="6" id="KW-0511">Multifunctional enzyme</keyword>
<dbReference type="InterPro" id="IPR023346">
    <property type="entry name" value="Lysozyme-like_dom_sf"/>
</dbReference>
<dbReference type="InterPro" id="IPR001460">
    <property type="entry name" value="PCN-bd_Tpept"/>
</dbReference>
<keyword evidence="1" id="KW-0121">Carboxypeptidase</keyword>
<evidence type="ECO:0000256" key="3">
    <source>
        <dbReference type="ARBA" id="ARBA00022676"/>
    </source>
</evidence>
<accession>A0ABV6VXJ7</accession>
<dbReference type="Gene3D" id="1.10.3810.10">
    <property type="entry name" value="Biosynthetic peptidoglycan transglycosylase-like"/>
    <property type="match status" value="1"/>
</dbReference>
<dbReference type="InterPro" id="IPR036950">
    <property type="entry name" value="PBP_transglycosylase"/>
</dbReference>
<keyword evidence="12" id="KW-1185">Reference proteome</keyword>
<dbReference type="Pfam" id="PF00912">
    <property type="entry name" value="Transgly"/>
    <property type="match status" value="1"/>
</dbReference>
<evidence type="ECO:0000256" key="5">
    <source>
        <dbReference type="ARBA" id="ARBA00022801"/>
    </source>
</evidence>
<feature type="domain" description="Glycosyl transferase family 51" evidence="10">
    <location>
        <begin position="71"/>
        <end position="257"/>
    </location>
</feature>
<dbReference type="SUPFAM" id="SSF56601">
    <property type="entry name" value="beta-lactamase/transpeptidase-like"/>
    <property type="match status" value="1"/>
</dbReference>
<dbReference type="SUPFAM" id="SSF53955">
    <property type="entry name" value="Lysozyme-like"/>
    <property type="match status" value="1"/>
</dbReference>
<gene>
    <name evidence="11" type="ORF">ACEZDE_17935</name>
</gene>
<dbReference type="PANTHER" id="PTHR32282">
    <property type="entry name" value="BINDING PROTEIN TRANSPEPTIDASE, PUTATIVE-RELATED"/>
    <property type="match status" value="1"/>
</dbReference>
<dbReference type="InterPro" id="IPR012338">
    <property type="entry name" value="Beta-lactam/transpept-like"/>
</dbReference>
<evidence type="ECO:0000256" key="6">
    <source>
        <dbReference type="ARBA" id="ARBA00023268"/>
    </source>
</evidence>
<proteinExistence type="predicted"/>
<comment type="caution">
    <text evidence="11">The sequence shown here is derived from an EMBL/GenBank/DDBJ whole genome shotgun (WGS) entry which is preliminary data.</text>
</comment>
<dbReference type="RefSeq" id="WP_380537294.1">
    <property type="nucleotide sequence ID" value="NZ_JBHFAB010000012.1"/>
</dbReference>
<reference evidence="11 12" key="1">
    <citation type="submission" date="2024-09" db="EMBL/GenBank/DDBJ databases">
        <authorList>
            <person name="Lee S.D."/>
        </authorList>
    </citation>
    <scope>NUCLEOTIDE SEQUENCE [LARGE SCALE GENOMIC DNA]</scope>
    <source>
        <strain evidence="11 12">N8-3</strain>
    </source>
</reference>
<evidence type="ECO:0000256" key="2">
    <source>
        <dbReference type="ARBA" id="ARBA00022670"/>
    </source>
</evidence>
<evidence type="ECO:0000259" key="10">
    <source>
        <dbReference type="Pfam" id="PF00912"/>
    </source>
</evidence>
<keyword evidence="3 11" id="KW-0328">Glycosyltransferase</keyword>
<feature type="domain" description="Penicillin-binding protein transpeptidase" evidence="9">
    <location>
        <begin position="357"/>
        <end position="639"/>
    </location>
</feature>
<keyword evidence="5" id="KW-0378">Hydrolase</keyword>
<evidence type="ECO:0000256" key="7">
    <source>
        <dbReference type="ARBA" id="ARBA00034000"/>
    </source>
</evidence>
<dbReference type="Pfam" id="PF00905">
    <property type="entry name" value="Transpeptidase"/>
    <property type="match status" value="1"/>
</dbReference>
<dbReference type="InterPro" id="IPR050396">
    <property type="entry name" value="Glycosyltr_51/Transpeptidase"/>
</dbReference>
<keyword evidence="2" id="KW-0645">Protease</keyword>
<keyword evidence="4 11" id="KW-0808">Transferase</keyword>
<dbReference type="Gene3D" id="3.40.710.10">
    <property type="entry name" value="DD-peptidase/beta-lactamase superfamily"/>
    <property type="match status" value="1"/>
</dbReference>
<dbReference type="EMBL" id="JBHFAB010000012">
    <property type="protein sequence ID" value="MFC1418500.1"/>
    <property type="molecule type" value="Genomic_DNA"/>
</dbReference>
<evidence type="ECO:0000256" key="4">
    <source>
        <dbReference type="ARBA" id="ARBA00022679"/>
    </source>
</evidence>
<dbReference type="Proteomes" id="UP001592531">
    <property type="component" value="Unassembled WGS sequence"/>
</dbReference>
<evidence type="ECO:0000313" key="11">
    <source>
        <dbReference type="EMBL" id="MFC1418500.1"/>
    </source>
</evidence>
<comment type="catalytic activity">
    <reaction evidence="8">
        <text>[GlcNAc-(1-&gt;4)-Mur2Ac(oyl-L-Ala-gamma-D-Glu-L-Lys-D-Ala-D-Ala)](n)-di-trans,octa-cis-undecaprenyl diphosphate + beta-D-GlcNAc-(1-&gt;4)-Mur2Ac(oyl-L-Ala-gamma-D-Glu-L-Lys-D-Ala-D-Ala)-di-trans,octa-cis-undecaprenyl diphosphate = [GlcNAc-(1-&gt;4)-Mur2Ac(oyl-L-Ala-gamma-D-Glu-L-Lys-D-Ala-D-Ala)](n+1)-di-trans,octa-cis-undecaprenyl diphosphate + di-trans,octa-cis-undecaprenyl diphosphate + H(+)</text>
        <dbReference type="Rhea" id="RHEA:23708"/>
        <dbReference type="Rhea" id="RHEA-COMP:9602"/>
        <dbReference type="Rhea" id="RHEA-COMP:9603"/>
        <dbReference type="ChEBI" id="CHEBI:15378"/>
        <dbReference type="ChEBI" id="CHEBI:58405"/>
        <dbReference type="ChEBI" id="CHEBI:60033"/>
        <dbReference type="ChEBI" id="CHEBI:78435"/>
        <dbReference type="EC" id="2.4.99.28"/>
    </reaction>
</comment>
<dbReference type="InterPro" id="IPR001264">
    <property type="entry name" value="Glyco_trans_51"/>
</dbReference>
<name>A0ABV6VXJ7_9ACTN</name>
<evidence type="ECO:0000256" key="8">
    <source>
        <dbReference type="ARBA" id="ARBA00049902"/>
    </source>
</evidence>
<comment type="catalytic activity">
    <reaction evidence="7">
        <text>Preferential cleavage: (Ac)2-L-Lys-D-Ala-|-D-Ala. Also transpeptidation of peptidyl-alanyl moieties that are N-acyl substituents of D-alanine.</text>
        <dbReference type="EC" id="3.4.16.4"/>
    </reaction>
</comment>
<dbReference type="PANTHER" id="PTHR32282:SF33">
    <property type="entry name" value="PEPTIDOGLYCAN GLYCOSYLTRANSFERASE"/>
    <property type="match status" value="1"/>
</dbReference>
<evidence type="ECO:0000313" key="12">
    <source>
        <dbReference type="Proteomes" id="UP001592531"/>
    </source>
</evidence>
<protein>
    <submittedName>
        <fullName evidence="11">Transglycosylase domain-containing protein</fullName>
        <ecNumber evidence="11">2.4.-.-</ecNumber>
    </submittedName>
</protein>
<dbReference type="EC" id="2.4.-.-" evidence="11"/>
<sequence>MSHPALRSVGLGFRLLGASVLAGALVAGIALPAVGSVGFGAKSAVDEFDNLPDDLITPPLSQASTIYDADGGVIATVYSRDRTVVPLSKIAPVMQNALIDIEDNRFYQHGAIDLKGTLRALTNNADSSGGTQGGSTLTQQYIKNVGIEKAGNDPVKLAEAVRQTTGRKITELKYAIKMEQTHTKAEILADYLNITFFGNQAYGIEAAAERYFSVHAYQLTLPQAALLAGLVQSPSEDDPISHPVAALARRNTVLDAMARYHSITPAQAKAAEATPLKLKTSLPQGCTDAKHGEAFFCDYVEHIVLQDPAFGATAAIRQEVWDQGGLKIHTTLQPKDQKAVQAAVTGHVNAGDKAAAAMTIVQPGTGKILAMGQSRPYGTGAGADQTTLNYNVDQSMGGGGGFQTGSTFKPITAAAALEQGIGMDQTYASPYSADYPQMTDCDGNTLVPQPGDRNDETSLVGPFNMPQAMAQSVNTYFVPLEAQAGLCNVVKMMNKLGITTQAMQTYDKKTKTYSPAPIQQVQSLTLGTNNLTPLQMANVYATFAARGTYCSPTAITSVTGPTGKSLSVPQPNCNQVMSQTTADDITTMLNGVVQDGTGTPVKFADGRPSAGKTGTTNGSKQVWFVGFTPELAGATVLSDTGLKVTDLDDGQSIGGHIPYVVTGGGLAGPIWHDAMSGALAGVPFGQFNLVPLPGGAKPSSP</sequence>
<evidence type="ECO:0000259" key="9">
    <source>
        <dbReference type="Pfam" id="PF00905"/>
    </source>
</evidence>
<organism evidence="11 12">
    <name type="scientific">Streptacidiphilus cavernicola</name>
    <dbReference type="NCBI Taxonomy" id="3342716"/>
    <lineage>
        <taxon>Bacteria</taxon>
        <taxon>Bacillati</taxon>
        <taxon>Actinomycetota</taxon>
        <taxon>Actinomycetes</taxon>
        <taxon>Kitasatosporales</taxon>
        <taxon>Streptomycetaceae</taxon>
        <taxon>Streptacidiphilus</taxon>
    </lineage>
</organism>